<evidence type="ECO:0000256" key="1">
    <source>
        <dbReference type="SAM" id="Phobius"/>
    </source>
</evidence>
<dbReference type="Gene3D" id="1.20.1250.20">
    <property type="entry name" value="MFS general substrate transporter like domains"/>
    <property type="match status" value="2"/>
</dbReference>
<feature type="transmembrane region" description="Helical" evidence="1">
    <location>
        <begin position="149"/>
        <end position="171"/>
    </location>
</feature>
<feature type="transmembrane region" description="Helical" evidence="1">
    <location>
        <begin position="219"/>
        <end position="240"/>
    </location>
</feature>
<organism evidence="2 3">
    <name type="scientific">Dulcicalothrix desertica PCC 7102</name>
    <dbReference type="NCBI Taxonomy" id="232991"/>
    <lineage>
        <taxon>Bacteria</taxon>
        <taxon>Bacillati</taxon>
        <taxon>Cyanobacteriota</taxon>
        <taxon>Cyanophyceae</taxon>
        <taxon>Nostocales</taxon>
        <taxon>Calotrichaceae</taxon>
        <taxon>Dulcicalothrix</taxon>
    </lineage>
</organism>
<accession>A0A3S1CSV9</accession>
<keyword evidence="1" id="KW-1133">Transmembrane helix</keyword>
<protein>
    <recommendedName>
        <fullName evidence="4">MFS transporter</fullName>
    </recommendedName>
</protein>
<keyword evidence="1" id="KW-0472">Membrane</keyword>
<feature type="transmembrane region" description="Helical" evidence="1">
    <location>
        <begin position="12"/>
        <end position="32"/>
    </location>
</feature>
<proteinExistence type="predicted"/>
<dbReference type="PANTHER" id="PTHR23528">
    <property type="match status" value="1"/>
</dbReference>
<feature type="transmembrane region" description="Helical" evidence="1">
    <location>
        <begin position="305"/>
        <end position="329"/>
    </location>
</feature>
<feature type="transmembrane region" description="Helical" evidence="1">
    <location>
        <begin position="44"/>
        <end position="63"/>
    </location>
</feature>
<dbReference type="InterPro" id="IPR036259">
    <property type="entry name" value="MFS_trans_sf"/>
</dbReference>
<dbReference type="SUPFAM" id="SSF103473">
    <property type="entry name" value="MFS general substrate transporter"/>
    <property type="match status" value="2"/>
</dbReference>
<feature type="transmembrane region" description="Helical" evidence="1">
    <location>
        <begin position="84"/>
        <end position="107"/>
    </location>
</feature>
<dbReference type="AlphaFoldDB" id="A0A3S1CSV9"/>
<dbReference type="Proteomes" id="UP000271624">
    <property type="component" value="Unassembled WGS sequence"/>
</dbReference>
<dbReference type="Pfam" id="PF07690">
    <property type="entry name" value="MFS_1"/>
    <property type="match status" value="1"/>
</dbReference>
<feature type="transmembrane region" description="Helical" evidence="1">
    <location>
        <begin position="341"/>
        <end position="362"/>
    </location>
</feature>
<reference evidence="2" key="2">
    <citation type="journal article" date="2019" name="Genome Biol. Evol.">
        <title>Day and night: Metabolic profiles and evolutionary relationships of six axenic non-marine cyanobacteria.</title>
        <authorList>
            <person name="Will S.E."/>
            <person name="Henke P."/>
            <person name="Boedeker C."/>
            <person name="Huang S."/>
            <person name="Brinkmann H."/>
            <person name="Rohde M."/>
            <person name="Jarek M."/>
            <person name="Friedl T."/>
            <person name="Seufert S."/>
            <person name="Schumacher M."/>
            <person name="Overmann J."/>
            <person name="Neumann-Schaal M."/>
            <person name="Petersen J."/>
        </authorList>
    </citation>
    <scope>NUCLEOTIDE SEQUENCE [LARGE SCALE GENOMIC DNA]</scope>
    <source>
        <strain evidence="2">PCC 7102</strain>
    </source>
</reference>
<keyword evidence="3" id="KW-1185">Reference proteome</keyword>
<reference evidence="2" key="1">
    <citation type="submission" date="2018-12" db="EMBL/GenBank/DDBJ databases">
        <authorList>
            <person name="Will S."/>
            <person name="Neumann-Schaal M."/>
            <person name="Henke P."/>
        </authorList>
    </citation>
    <scope>NUCLEOTIDE SEQUENCE</scope>
    <source>
        <strain evidence="2">PCC 7102</strain>
    </source>
</reference>
<name>A0A3S1CSV9_9CYAN</name>
<dbReference type="PANTHER" id="PTHR23528:SF1">
    <property type="entry name" value="MAJOR FACILITATOR SUPERFAMILY (MFS) PROFILE DOMAIN-CONTAINING PROTEIN"/>
    <property type="match status" value="1"/>
</dbReference>
<sequence>MQFRVSQSSILWRQVVGLSAILAAVMFSWMAYSLYQPKILQELGFVKLAAWLGIIQGFLGAVLEPFVGSVSDQIQRRFGSRLPVITTGVTLAGLIFVAVAILLQWQIPVVIRPFVPVLMTLWVMSMIVFRGPVVALLRQAAPLAALPQANMLLTVVFGLVGALSPIMTGFLNSIGGSITFILGAISLTIGATVLYTLTNRDVLFINIEASKSFISLKNISIIFTIGLGVGLEINLLLRTFPKIIQHLSGIQANWIISGILLLSALTVVPAATLTTKLGAKLAMKLGMLIIVICLALLLFQLGSMLAIGLILVAGFGFGLVFESQIPLILGMVASDRAGLGTGLYFGGIGAAGALISILLQLVNSITPLNQLIWGAVSSLIVILCLANNKISNLSEKS</sequence>
<feature type="transmembrane region" description="Helical" evidence="1">
    <location>
        <begin position="281"/>
        <end position="299"/>
    </location>
</feature>
<feature type="transmembrane region" description="Helical" evidence="1">
    <location>
        <begin position="252"/>
        <end position="274"/>
    </location>
</feature>
<feature type="transmembrane region" description="Helical" evidence="1">
    <location>
        <begin position="368"/>
        <end position="386"/>
    </location>
</feature>
<dbReference type="InterPro" id="IPR011701">
    <property type="entry name" value="MFS"/>
</dbReference>
<evidence type="ECO:0000313" key="3">
    <source>
        <dbReference type="Proteomes" id="UP000271624"/>
    </source>
</evidence>
<feature type="transmembrane region" description="Helical" evidence="1">
    <location>
        <begin position="113"/>
        <end position="137"/>
    </location>
</feature>
<dbReference type="RefSeq" id="WP_127079233.1">
    <property type="nucleotide sequence ID" value="NZ_RSCL01000002.1"/>
</dbReference>
<comment type="caution">
    <text evidence="2">The sequence shown here is derived from an EMBL/GenBank/DDBJ whole genome shotgun (WGS) entry which is preliminary data.</text>
</comment>
<keyword evidence="1" id="KW-0812">Transmembrane</keyword>
<evidence type="ECO:0008006" key="4">
    <source>
        <dbReference type="Google" id="ProtNLM"/>
    </source>
</evidence>
<evidence type="ECO:0000313" key="2">
    <source>
        <dbReference type="EMBL" id="RUT08811.1"/>
    </source>
</evidence>
<dbReference type="EMBL" id="RSCL01000002">
    <property type="protein sequence ID" value="RUT08811.1"/>
    <property type="molecule type" value="Genomic_DNA"/>
</dbReference>
<feature type="transmembrane region" description="Helical" evidence="1">
    <location>
        <begin position="177"/>
        <end position="198"/>
    </location>
</feature>
<gene>
    <name evidence="2" type="ORF">DSM106972_008640</name>
</gene>
<dbReference type="OrthoDB" id="457462at2"/>
<dbReference type="GO" id="GO:0022857">
    <property type="term" value="F:transmembrane transporter activity"/>
    <property type="evidence" value="ECO:0007669"/>
    <property type="project" value="InterPro"/>
</dbReference>